<name>A0A4P9XYT1_9FUNG</name>
<keyword evidence="1" id="KW-0732">Signal</keyword>
<gene>
    <name evidence="2" type="ORF">BJ684DRAFT_17884</name>
</gene>
<keyword evidence="3" id="KW-1185">Reference proteome</keyword>
<sequence>MRFTSLLLIPTMATFSIVCAMPSGRLDSVKSESLDNQLSKVQFPSDKSQSWYFKVEGDRSFPPKKDEATTRLIRHVLNIATRLVYLGGSEAGITHGKLQDIEGLKENVNMVENLTTGGTTHGVNAMAMKGLHIIWEDQSEMVIPRYKRIIDSGNAFSKFKKSRLMVMKDQILYWLAVVGANIHEKKGEYYHILERLDKVQTIVERDILSSIAFTAGDWISMVFEYKKDSWKCARTFFPINRGGGGVRLGFEASTSVYP</sequence>
<dbReference type="AlphaFoldDB" id="A0A4P9XYT1"/>
<feature type="signal peptide" evidence="1">
    <location>
        <begin position="1"/>
        <end position="20"/>
    </location>
</feature>
<organism evidence="2 3">
    <name type="scientific">Piptocephalis cylindrospora</name>
    <dbReference type="NCBI Taxonomy" id="1907219"/>
    <lineage>
        <taxon>Eukaryota</taxon>
        <taxon>Fungi</taxon>
        <taxon>Fungi incertae sedis</taxon>
        <taxon>Zoopagomycota</taxon>
        <taxon>Zoopagomycotina</taxon>
        <taxon>Zoopagomycetes</taxon>
        <taxon>Zoopagales</taxon>
        <taxon>Piptocephalidaceae</taxon>
        <taxon>Piptocephalis</taxon>
    </lineage>
</organism>
<feature type="chain" id="PRO_5020729033" evidence="1">
    <location>
        <begin position="21"/>
        <end position="258"/>
    </location>
</feature>
<dbReference type="Proteomes" id="UP000267251">
    <property type="component" value="Unassembled WGS sequence"/>
</dbReference>
<accession>A0A4P9XYT1</accession>
<reference evidence="3" key="1">
    <citation type="journal article" date="2018" name="Nat. Microbiol.">
        <title>Leveraging single-cell genomics to expand the fungal tree of life.</title>
        <authorList>
            <person name="Ahrendt S.R."/>
            <person name="Quandt C.A."/>
            <person name="Ciobanu D."/>
            <person name="Clum A."/>
            <person name="Salamov A."/>
            <person name="Andreopoulos B."/>
            <person name="Cheng J.F."/>
            <person name="Woyke T."/>
            <person name="Pelin A."/>
            <person name="Henrissat B."/>
            <person name="Reynolds N.K."/>
            <person name="Benny G.L."/>
            <person name="Smith M.E."/>
            <person name="James T.Y."/>
            <person name="Grigoriev I.V."/>
        </authorList>
    </citation>
    <scope>NUCLEOTIDE SEQUENCE [LARGE SCALE GENOMIC DNA]</scope>
</reference>
<evidence type="ECO:0000256" key="1">
    <source>
        <dbReference type="SAM" id="SignalP"/>
    </source>
</evidence>
<dbReference type="EMBL" id="KZ988830">
    <property type="protein sequence ID" value="RKP11534.1"/>
    <property type="molecule type" value="Genomic_DNA"/>
</dbReference>
<proteinExistence type="predicted"/>
<protein>
    <submittedName>
        <fullName evidence="2">Uncharacterized protein</fullName>
    </submittedName>
</protein>
<evidence type="ECO:0000313" key="2">
    <source>
        <dbReference type="EMBL" id="RKP11534.1"/>
    </source>
</evidence>
<evidence type="ECO:0000313" key="3">
    <source>
        <dbReference type="Proteomes" id="UP000267251"/>
    </source>
</evidence>